<protein>
    <recommendedName>
        <fullName evidence="2">Toxin CcdB</fullName>
    </recommendedName>
    <alternativeName>
        <fullName evidence="7">Cytotoxic protein CcdB</fullName>
    </alternativeName>
    <alternativeName>
        <fullName evidence="6">Protein LetD</fullName>
    </alternativeName>
</protein>
<dbReference type="Pfam" id="PF01845">
    <property type="entry name" value="CcdB"/>
    <property type="match status" value="1"/>
</dbReference>
<dbReference type="Proteomes" id="UP000293172">
    <property type="component" value="Unassembled WGS sequence"/>
</dbReference>
<reference evidence="8 9" key="1">
    <citation type="submission" date="2018-06" db="EMBL/GenBank/DDBJ databases">
        <title>Three novel Pseudomonas species isolated from symptomatic oak.</title>
        <authorList>
            <person name="Bueno-Gonzalez V."/>
            <person name="Brady C."/>
        </authorList>
    </citation>
    <scope>NUCLEOTIDE SEQUENCE [LARGE SCALE GENOMIC DNA]</scope>
    <source>
        <strain evidence="8 9">P6B</strain>
    </source>
</reference>
<dbReference type="GO" id="GO:0006276">
    <property type="term" value="P:plasmid maintenance"/>
    <property type="evidence" value="ECO:0007669"/>
    <property type="project" value="InterPro"/>
</dbReference>
<dbReference type="RefSeq" id="WP_131197244.1">
    <property type="nucleotide sequence ID" value="NZ_QJUL01000002.1"/>
</dbReference>
<proteinExistence type="inferred from homology"/>
<dbReference type="Gene3D" id="2.30.30.110">
    <property type="match status" value="1"/>
</dbReference>
<comment type="caution">
    <text evidence="8">The sequence shown here is derived from an EMBL/GenBank/DDBJ whole genome shotgun (WGS) entry which is preliminary data.</text>
</comment>
<evidence type="ECO:0000256" key="2">
    <source>
        <dbReference type="ARBA" id="ARBA00015075"/>
    </source>
</evidence>
<accession>A0A4Q9R8W7</accession>
<evidence type="ECO:0000313" key="8">
    <source>
        <dbReference type="EMBL" id="TBU97089.1"/>
    </source>
</evidence>
<evidence type="ECO:0000256" key="7">
    <source>
        <dbReference type="ARBA" id="ARBA00033135"/>
    </source>
</evidence>
<keyword evidence="5" id="KW-0804">Transcription</keyword>
<evidence type="ECO:0000313" key="9">
    <source>
        <dbReference type="Proteomes" id="UP000293172"/>
    </source>
</evidence>
<sequence length="105" mass="11495">MPQFAVHKNTNAATKVAVPFLLDVQSDLIAELGTRVVVPLYRVAAMKGKMLKTLTPIFEIEDDQYVMMTPQLAGIAKKQLGPIVVDLSVQRDDIIAALDLFITGI</sequence>
<evidence type="ECO:0000256" key="6">
    <source>
        <dbReference type="ARBA" id="ARBA00029628"/>
    </source>
</evidence>
<evidence type="ECO:0000256" key="1">
    <source>
        <dbReference type="ARBA" id="ARBA00005230"/>
    </source>
</evidence>
<dbReference type="OrthoDB" id="9813510at2"/>
<dbReference type="EMBL" id="QJUL01000002">
    <property type="protein sequence ID" value="TBU97089.1"/>
    <property type="molecule type" value="Genomic_DNA"/>
</dbReference>
<keyword evidence="4" id="KW-0805">Transcription regulation</keyword>
<keyword evidence="3" id="KW-0678">Repressor</keyword>
<evidence type="ECO:0000256" key="5">
    <source>
        <dbReference type="ARBA" id="ARBA00023163"/>
    </source>
</evidence>
<gene>
    <name evidence="8" type="ORF">DNK44_02555</name>
</gene>
<organism evidence="8 9">
    <name type="scientific">Phytopseudomonas dryadis</name>
    <dbReference type="NCBI Taxonomy" id="2487520"/>
    <lineage>
        <taxon>Bacteria</taxon>
        <taxon>Pseudomonadati</taxon>
        <taxon>Pseudomonadota</taxon>
        <taxon>Gammaproteobacteria</taxon>
        <taxon>Pseudomonadales</taxon>
        <taxon>Pseudomonadaceae</taxon>
        <taxon>Phytopseudomonas</taxon>
    </lineage>
</organism>
<dbReference type="GO" id="GO:0008657">
    <property type="term" value="F:DNA topoisomerase type II (double strand cut, ATP-hydrolyzing) inhibitor activity"/>
    <property type="evidence" value="ECO:0007669"/>
    <property type="project" value="InterPro"/>
</dbReference>
<comment type="similarity">
    <text evidence="1">Belongs to the CcdB toxin family.</text>
</comment>
<evidence type="ECO:0000256" key="4">
    <source>
        <dbReference type="ARBA" id="ARBA00023015"/>
    </source>
</evidence>
<evidence type="ECO:0000256" key="3">
    <source>
        <dbReference type="ARBA" id="ARBA00022491"/>
    </source>
</evidence>
<dbReference type="InterPro" id="IPR011067">
    <property type="entry name" value="Plasmid_toxin/cell-grow_inhib"/>
</dbReference>
<name>A0A4Q9R8W7_9GAMM</name>
<dbReference type="InterPro" id="IPR002712">
    <property type="entry name" value="CcdB"/>
</dbReference>
<dbReference type="AlphaFoldDB" id="A0A4Q9R8W7"/>
<dbReference type="SUPFAM" id="SSF50118">
    <property type="entry name" value="Cell growth inhibitor/plasmid maintenance toxic component"/>
    <property type="match status" value="1"/>
</dbReference>